<protein>
    <recommendedName>
        <fullName evidence="2">C2H2-type domain-containing protein</fullName>
    </recommendedName>
</protein>
<organism evidence="3 4">
    <name type="scientific">Massariosphaeria phaeospora</name>
    <dbReference type="NCBI Taxonomy" id="100035"/>
    <lineage>
        <taxon>Eukaryota</taxon>
        <taxon>Fungi</taxon>
        <taxon>Dikarya</taxon>
        <taxon>Ascomycota</taxon>
        <taxon>Pezizomycotina</taxon>
        <taxon>Dothideomycetes</taxon>
        <taxon>Pleosporomycetidae</taxon>
        <taxon>Pleosporales</taxon>
        <taxon>Pleosporales incertae sedis</taxon>
        <taxon>Massariosphaeria</taxon>
    </lineage>
</organism>
<dbReference type="Gene3D" id="3.30.160.60">
    <property type="entry name" value="Classic Zinc Finger"/>
    <property type="match status" value="1"/>
</dbReference>
<sequence>MPEGYPPISPQDIGRRMDIGVFSPSLSSHNLNGFPEPHQDLTHVMEPEGHFAYANHTIGQNYLYDPVTGAAQFVTPNTVDASFAQWPVADNQAYYTPESFPYAPTTHVHPSTFFANSTPVEGIYKSPTVPQPPMNTAQMDLPVRPENPRHCSSFTNQQQSRRTSANDVGFGAFVPSPISVVSSQITQMSGFEQQQHQEQQQKSVAFKHERKETTLTPLATQSLGDDDEVLSPDDAAQAKVMEEEQGKIARSHALYQAKPDVAGIYHCPHEGNPACNHKPTTLKCNYDKYVDSHLKPFRCKMNGCSGVQFSSTACLLRHEREAHGMHGHGSKPNLCLFPECERSHEGEGFPRRYNLYDHMRRVHDYDRREEASPPATPEQPSSARKTTTRKRKSKTDGVAKRQRATRSSQQQQREEHRNRLQKAFMVQKQELINALTQVGGPSDLADNSQLAKDIHRLEEISAEYRKLVNG</sequence>
<feature type="domain" description="C2H2-type" evidence="2">
    <location>
        <begin position="333"/>
        <end position="363"/>
    </location>
</feature>
<reference evidence="3 4" key="1">
    <citation type="submission" date="2020-01" db="EMBL/GenBank/DDBJ databases">
        <authorList>
            <consortium name="DOE Joint Genome Institute"/>
            <person name="Haridas S."/>
            <person name="Albert R."/>
            <person name="Binder M."/>
            <person name="Bloem J."/>
            <person name="Labutti K."/>
            <person name="Salamov A."/>
            <person name="Andreopoulos B."/>
            <person name="Baker S.E."/>
            <person name="Barry K."/>
            <person name="Bills G."/>
            <person name="Bluhm B.H."/>
            <person name="Cannon C."/>
            <person name="Castanera R."/>
            <person name="Culley D.E."/>
            <person name="Daum C."/>
            <person name="Ezra D."/>
            <person name="Gonzalez J.B."/>
            <person name="Henrissat B."/>
            <person name="Kuo A."/>
            <person name="Liang C."/>
            <person name="Lipzen A."/>
            <person name="Lutzoni F."/>
            <person name="Magnuson J."/>
            <person name="Mondo S."/>
            <person name="Nolan M."/>
            <person name="Ohm R."/>
            <person name="Pangilinan J."/>
            <person name="Park H.-J.H."/>
            <person name="Ramirez L."/>
            <person name="Alfaro M."/>
            <person name="Sun H."/>
            <person name="Tritt A."/>
            <person name="Yoshinaga Y."/>
            <person name="Zwiers L.-H.L."/>
            <person name="Turgeon B.G."/>
            <person name="Goodwin S.B."/>
            <person name="Spatafora J.W."/>
            <person name="Crous P.W."/>
            <person name="Grigoriev I.V."/>
        </authorList>
    </citation>
    <scope>NUCLEOTIDE SEQUENCE [LARGE SCALE GENOMIC DNA]</scope>
    <source>
        <strain evidence="3 4">CBS 611.86</strain>
    </source>
</reference>
<name>A0A7C8I9B6_9PLEO</name>
<evidence type="ECO:0000313" key="3">
    <source>
        <dbReference type="EMBL" id="KAF2867607.1"/>
    </source>
</evidence>
<feature type="region of interest" description="Disordered" evidence="1">
    <location>
        <begin position="366"/>
        <end position="418"/>
    </location>
</feature>
<dbReference type="Proteomes" id="UP000481861">
    <property type="component" value="Unassembled WGS sequence"/>
</dbReference>
<feature type="domain" description="C2H2-type" evidence="2">
    <location>
        <begin position="297"/>
        <end position="323"/>
    </location>
</feature>
<dbReference type="Pfam" id="PF26177">
    <property type="entry name" value="zf_C2H2_17_1st"/>
    <property type="match status" value="1"/>
</dbReference>
<dbReference type="OrthoDB" id="3795794at2759"/>
<dbReference type="AlphaFoldDB" id="A0A7C8I9B6"/>
<proteinExistence type="predicted"/>
<evidence type="ECO:0000259" key="2">
    <source>
        <dbReference type="SMART" id="SM00355"/>
    </source>
</evidence>
<comment type="caution">
    <text evidence="3">The sequence shown here is derived from an EMBL/GenBank/DDBJ whole genome shotgun (WGS) entry which is preliminary data.</text>
</comment>
<dbReference type="InterPro" id="IPR059009">
    <property type="entry name" value="Znf_C2H2_17_1st"/>
</dbReference>
<dbReference type="Pfam" id="PF26176">
    <property type="entry name" value="zf_C2H2_17_2"/>
    <property type="match status" value="1"/>
</dbReference>
<accession>A0A7C8I9B6</accession>
<evidence type="ECO:0000313" key="4">
    <source>
        <dbReference type="Proteomes" id="UP000481861"/>
    </source>
</evidence>
<dbReference type="SMART" id="SM00355">
    <property type="entry name" value="ZnF_C2H2"/>
    <property type="match status" value="2"/>
</dbReference>
<evidence type="ECO:0000256" key="1">
    <source>
        <dbReference type="SAM" id="MobiDB-lite"/>
    </source>
</evidence>
<dbReference type="EMBL" id="JAADJZ010000022">
    <property type="protein sequence ID" value="KAF2867607.1"/>
    <property type="molecule type" value="Genomic_DNA"/>
</dbReference>
<gene>
    <name evidence="3" type="ORF">BDV95DRAFT_610523</name>
</gene>
<dbReference type="InterPro" id="IPR013087">
    <property type="entry name" value="Znf_C2H2_type"/>
</dbReference>
<keyword evidence="4" id="KW-1185">Reference proteome</keyword>
<dbReference type="InterPro" id="IPR059095">
    <property type="entry name" value="Znf_C2H2_17_2nd"/>
</dbReference>